<dbReference type="Proteomes" id="UP001358586">
    <property type="component" value="Chromosome 7"/>
</dbReference>
<comment type="caution">
    <text evidence="2">The sequence shown here is derived from an EMBL/GenBank/DDBJ whole genome shotgun (WGS) entry which is preliminary data.</text>
</comment>
<accession>A0ABR0PFN3</accession>
<name>A0ABR0PFN3_GOSAR</name>
<dbReference type="EMBL" id="JARKNE010000007">
    <property type="protein sequence ID" value="KAK5819970.1"/>
    <property type="molecule type" value="Genomic_DNA"/>
</dbReference>
<evidence type="ECO:0000313" key="2">
    <source>
        <dbReference type="EMBL" id="KAK5819970.1"/>
    </source>
</evidence>
<feature type="region of interest" description="Disordered" evidence="1">
    <location>
        <begin position="1"/>
        <end position="76"/>
    </location>
</feature>
<proteinExistence type="predicted"/>
<evidence type="ECO:0000313" key="3">
    <source>
        <dbReference type="Proteomes" id="UP001358586"/>
    </source>
</evidence>
<organism evidence="2 3">
    <name type="scientific">Gossypium arboreum</name>
    <name type="common">Tree cotton</name>
    <name type="synonym">Gossypium nanking</name>
    <dbReference type="NCBI Taxonomy" id="29729"/>
    <lineage>
        <taxon>Eukaryota</taxon>
        <taxon>Viridiplantae</taxon>
        <taxon>Streptophyta</taxon>
        <taxon>Embryophyta</taxon>
        <taxon>Tracheophyta</taxon>
        <taxon>Spermatophyta</taxon>
        <taxon>Magnoliopsida</taxon>
        <taxon>eudicotyledons</taxon>
        <taxon>Gunneridae</taxon>
        <taxon>Pentapetalae</taxon>
        <taxon>rosids</taxon>
        <taxon>malvids</taxon>
        <taxon>Malvales</taxon>
        <taxon>Malvaceae</taxon>
        <taxon>Malvoideae</taxon>
        <taxon>Gossypium</taxon>
    </lineage>
</organism>
<gene>
    <name evidence="2" type="ORF">PVK06_025010</name>
</gene>
<reference evidence="2 3" key="1">
    <citation type="submission" date="2023-03" db="EMBL/GenBank/DDBJ databases">
        <title>WGS of Gossypium arboreum.</title>
        <authorList>
            <person name="Yu D."/>
        </authorList>
    </citation>
    <scope>NUCLEOTIDE SEQUENCE [LARGE SCALE GENOMIC DNA]</scope>
    <source>
        <tissue evidence="2">Leaf</tissue>
    </source>
</reference>
<keyword evidence="3" id="KW-1185">Reference proteome</keyword>
<protein>
    <submittedName>
        <fullName evidence="2">Uncharacterized protein</fullName>
    </submittedName>
</protein>
<evidence type="ECO:0000256" key="1">
    <source>
        <dbReference type="SAM" id="MobiDB-lite"/>
    </source>
</evidence>
<feature type="compositionally biased region" description="Basic and acidic residues" evidence="1">
    <location>
        <begin position="39"/>
        <end position="56"/>
    </location>
</feature>
<sequence length="132" mass="14644">MSPNDDMDGGVVGSSRFSALNVNHREEKGKQSRGLDGIDESRKSGAQDTGREDTIREQSLVGFPNKIKTTRKGISKNKGKAIVIANRPKTSLNILKPSNKKGDFNVIMNNDEWKGRSESHQAGCNQFRSFFF</sequence>